<dbReference type="RefSeq" id="WP_209557052.1">
    <property type="nucleotide sequence ID" value="NZ_JAEDXU010000003.1"/>
</dbReference>
<dbReference type="CDD" id="cd17574">
    <property type="entry name" value="REC_OmpR"/>
    <property type="match status" value="1"/>
</dbReference>
<name>A0ABS4CJY6_9ENTE</name>
<evidence type="ECO:0000256" key="6">
    <source>
        <dbReference type="PROSITE-ProRule" id="PRU00169"/>
    </source>
</evidence>
<dbReference type="SMART" id="SM00448">
    <property type="entry name" value="REC"/>
    <property type="match status" value="1"/>
</dbReference>
<dbReference type="Gene3D" id="1.10.10.10">
    <property type="entry name" value="Winged helix-like DNA-binding domain superfamily/Winged helix DNA-binding domain"/>
    <property type="match status" value="1"/>
</dbReference>
<dbReference type="EMBL" id="JAEDXU010000003">
    <property type="protein sequence ID" value="MBP1046237.1"/>
    <property type="molecule type" value="Genomic_DNA"/>
</dbReference>
<organism evidence="10 11">
    <name type="scientific">Enterococcus larvae</name>
    <dbReference type="NCBI Taxonomy" id="2794352"/>
    <lineage>
        <taxon>Bacteria</taxon>
        <taxon>Bacillati</taxon>
        <taxon>Bacillota</taxon>
        <taxon>Bacilli</taxon>
        <taxon>Lactobacillales</taxon>
        <taxon>Enterococcaceae</taxon>
        <taxon>Enterococcus</taxon>
    </lineage>
</organism>
<keyword evidence="1 6" id="KW-0597">Phosphoprotein</keyword>
<proteinExistence type="predicted"/>
<dbReference type="SUPFAM" id="SSF52172">
    <property type="entry name" value="CheY-like"/>
    <property type="match status" value="1"/>
</dbReference>
<dbReference type="InterPro" id="IPR039420">
    <property type="entry name" value="WalR-like"/>
</dbReference>
<dbReference type="InterPro" id="IPR016032">
    <property type="entry name" value="Sig_transdc_resp-reg_C-effctor"/>
</dbReference>
<evidence type="ECO:0000256" key="1">
    <source>
        <dbReference type="ARBA" id="ARBA00022553"/>
    </source>
</evidence>
<keyword evidence="3" id="KW-0805">Transcription regulation</keyword>
<evidence type="ECO:0000256" key="5">
    <source>
        <dbReference type="ARBA" id="ARBA00023163"/>
    </source>
</evidence>
<dbReference type="PANTHER" id="PTHR48111">
    <property type="entry name" value="REGULATOR OF RPOS"/>
    <property type="match status" value="1"/>
</dbReference>
<accession>A0ABS4CJY6</accession>
<dbReference type="Pfam" id="PF00072">
    <property type="entry name" value="Response_reg"/>
    <property type="match status" value="1"/>
</dbReference>
<comment type="caution">
    <text evidence="10">The sequence shown here is derived from an EMBL/GenBank/DDBJ whole genome shotgun (WGS) entry which is preliminary data.</text>
</comment>
<dbReference type="SMART" id="SM00862">
    <property type="entry name" value="Trans_reg_C"/>
    <property type="match status" value="1"/>
</dbReference>
<evidence type="ECO:0000313" key="10">
    <source>
        <dbReference type="EMBL" id="MBP1046237.1"/>
    </source>
</evidence>
<dbReference type="Proteomes" id="UP000673375">
    <property type="component" value="Unassembled WGS sequence"/>
</dbReference>
<evidence type="ECO:0000259" key="9">
    <source>
        <dbReference type="PROSITE" id="PS51755"/>
    </source>
</evidence>
<feature type="DNA-binding region" description="OmpR/PhoB-type" evidence="7">
    <location>
        <begin position="131"/>
        <end position="225"/>
    </location>
</feature>
<protein>
    <submittedName>
        <fullName evidence="10">Response regulator transcription factor</fullName>
    </submittedName>
</protein>
<gene>
    <name evidence="10" type="ORF">I6N96_08065</name>
</gene>
<dbReference type="Pfam" id="PF00486">
    <property type="entry name" value="Trans_reg_C"/>
    <property type="match status" value="1"/>
</dbReference>
<keyword evidence="11" id="KW-1185">Reference proteome</keyword>
<evidence type="ECO:0000256" key="4">
    <source>
        <dbReference type="ARBA" id="ARBA00023125"/>
    </source>
</evidence>
<dbReference type="CDD" id="cd00383">
    <property type="entry name" value="trans_reg_C"/>
    <property type="match status" value="1"/>
</dbReference>
<dbReference type="PROSITE" id="PS50110">
    <property type="entry name" value="RESPONSE_REGULATORY"/>
    <property type="match status" value="1"/>
</dbReference>
<dbReference type="InterPro" id="IPR001789">
    <property type="entry name" value="Sig_transdc_resp-reg_receiver"/>
</dbReference>
<sequence length="230" mass="26138">MGYQILAVDDEKEIIKLLKLYLERDELTLYEAYNGKEALAVLEEKQIDLLIVDIMMPEISGFELIKRVRKNSNIPIMVISACVESSDRIFGLELGADDYIVKPFDPLEVVARAKALLRRFNTLGSNKETALSQILVGELKLDTYACTVQNDGGEIIELSAVEFRVLKLLMENPGRVFTREQIFEHGWKDEIVSDNSIRVMMSKLREKIGAEKIKTIRGLGYRLEKSHEGS</sequence>
<dbReference type="PANTHER" id="PTHR48111:SF40">
    <property type="entry name" value="PHOSPHATE REGULON TRANSCRIPTIONAL REGULATORY PROTEIN PHOB"/>
    <property type="match status" value="1"/>
</dbReference>
<dbReference type="InterPro" id="IPR001867">
    <property type="entry name" value="OmpR/PhoB-type_DNA-bd"/>
</dbReference>
<evidence type="ECO:0000256" key="2">
    <source>
        <dbReference type="ARBA" id="ARBA00023012"/>
    </source>
</evidence>
<reference evidence="10 11" key="1">
    <citation type="submission" date="2020-12" db="EMBL/GenBank/DDBJ databases">
        <title>Vagococcus allomyrinae sp. nov. and Enterococcus lavae sp. nov., isolated from the larvae of Allomyrina dichotoma.</title>
        <authorList>
            <person name="Lee S.D."/>
        </authorList>
    </citation>
    <scope>NUCLEOTIDE SEQUENCE [LARGE SCALE GENOMIC DNA]</scope>
    <source>
        <strain evidence="10 11">BWM-S5</strain>
    </source>
</reference>
<dbReference type="InterPro" id="IPR036388">
    <property type="entry name" value="WH-like_DNA-bd_sf"/>
</dbReference>
<evidence type="ECO:0000259" key="8">
    <source>
        <dbReference type="PROSITE" id="PS50110"/>
    </source>
</evidence>
<evidence type="ECO:0000256" key="7">
    <source>
        <dbReference type="PROSITE-ProRule" id="PRU01091"/>
    </source>
</evidence>
<dbReference type="Gene3D" id="6.10.250.690">
    <property type="match status" value="1"/>
</dbReference>
<feature type="modified residue" description="4-aspartylphosphate" evidence="6">
    <location>
        <position position="53"/>
    </location>
</feature>
<evidence type="ECO:0000313" key="11">
    <source>
        <dbReference type="Proteomes" id="UP000673375"/>
    </source>
</evidence>
<dbReference type="InterPro" id="IPR011006">
    <property type="entry name" value="CheY-like_superfamily"/>
</dbReference>
<keyword evidence="2" id="KW-0902">Two-component regulatory system</keyword>
<feature type="domain" description="OmpR/PhoB-type" evidence="9">
    <location>
        <begin position="131"/>
        <end position="225"/>
    </location>
</feature>
<keyword evidence="4 7" id="KW-0238">DNA-binding</keyword>
<feature type="domain" description="Response regulatory" evidence="8">
    <location>
        <begin position="4"/>
        <end position="117"/>
    </location>
</feature>
<dbReference type="SUPFAM" id="SSF46894">
    <property type="entry name" value="C-terminal effector domain of the bipartite response regulators"/>
    <property type="match status" value="1"/>
</dbReference>
<evidence type="ECO:0000256" key="3">
    <source>
        <dbReference type="ARBA" id="ARBA00023015"/>
    </source>
</evidence>
<keyword evidence="5" id="KW-0804">Transcription</keyword>
<dbReference type="Gene3D" id="3.40.50.2300">
    <property type="match status" value="1"/>
</dbReference>
<dbReference type="PROSITE" id="PS51755">
    <property type="entry name" value="OMPR_PHOB"/>
    <property type="match status" value="1"/>
</dbReference>